<dbReference type="AlphaFoldDB" id="A0A7V1LMT8"/>
<feature type="transmembrane region" description="Helical" evidence="1">
    <location>
        <begin position="6"/>
        <end position="26"/>
    </location>
</feature>
<dbReference type="EMBL" id="DRLD01000258">
    <property type="protein sequence ID" value="HED10865.1"/>
    <property type="molecule type" value="Genomic_DNA"/>
</dbReference>
<protein>
    <submittedName>
        <fullName evidence="2">Uncharacterized protein</fullName>
    </submittedName>
</protein>
<keyword evidence="1" id="KW-0472">Membrane</keyword>
<reference evidence="2" key="1">
    <citation type="journal article" date="2020" name="mSystems">
        <title>Genome- and Community-Level Interaction Insights into Carbon Utilization and Element Cycling Functions of Hydrothermarchaeota in Hydrothermal Sediment.</title>
        <authorList>
            <person name="Zhou Z."/>
            <person name="Liu Y."/>
            <person name="Xu W."/>
            <person name="Pan J."/>
            <person name="Luo Z.H."/>
            <person name="Li M."/>
        </authorList>
    </citation>
    <scope>NUCLEOTIDE SEQUENCE [LARGE SCALE GENOMIC DNA]</scope>
    <source>
        <strain evidence="2">HyVt-456</strain>
    </source>
</reference>
<keyword evidence="1" id="KW-1133">Transmembrane helix</keyword>
<dbReference type="Proteomes" id="UP000886005">
    <property type="component" value="Unassembled WGS sequence"/>
</dbReference>
<evidence type="ECO:0000313" key="2">
    <source>
        <dbReference type="EMBL" id="HED10865.1"/>
    </source>
</evidence>
<feature type="transmembrane region" description="Helical" evidence="1">
    <location>
        <begin position="180"/>
        <end position="200"/>
    </location>
</feature>
<name>A0A7V1LMT8_CALAY</name>
<feature type="transmembrane region" description="Helical" evidence="1">
    <location>
        <begin position="212"/>
        <end position="230"/>
    </location>
</feature>
<feature type="non-terminal residue" evidence="2">
    <location>
        <position position="231"/>
    </location>
</feature>
<comment type="caution">
    <text evidence="2">The sequence shown here is derived from an EMBL/GenBank/DDBJ whole genome shotgun (WGS) entry which is preliminary data.</text>
</comment>
<sequence length="231" mass="26530">MVKIAARHLVSLLVVTLILGALIVNLNRPQADPRQKALNEWLQLSFLHADDPADRVLLKEMLDYFEPGKEAAHRQLVEDLAAESKRRRLEMARGRTEKKVLDAQTAGHILYMFLMFTLIFICALLISYYGALTLGTLRFIYQRQQKPSAFRRWLTALRARPDHWQAETAWVYARSLLKPGVIIVGRFFAYAVLFSPAYVLAYSFKSRFDSDMFLFVILLGVISNGMLITYT</sequence>
<evidence type="ECO:0000256" key="1">
    <source>
        <dbReference type="SAM" id="Phobius"/>
    </source>
</evidence>
<gene>
    <name evidence="2" type="ORF">ENJ10_09275</name>
</gene>
<feature type="transmembrane region" description="Helical" evidence="1">
    <location>
        <begin position="109"/>
        <end position="131"/>
    </location>
</feature>
<organism evidence="2">
    <name type="scientific">Caldithrix abyssi</name>
    <dbReference type="NCBI Taxonomy" id="187145"/>
    <lineage>
        <taxon>Bacteria</taxon>
        <taxon>Pseudomonadati</taxon>
        <taxon>Calditrichota</taxon>
        <taxon>Calditrichia</taxon>
        <taxon>Calditrichales</taxon>
        <taxon>Calditrichaceae</taxon>
        <taxon>Caldithrix</taxon>
    </lineage>
</organism>
<proteinExistence type="predicted"/>
<keyword evidence="1" id="KW-0812">Transmembrane</keyword>
<accession>A0A7V1LMT8</accession>